<proteinExistence type="predicted"/>
<evidence type="ECO:0000313" key="2">
    <source>
        <dbReference type="EMBL" id="OBQ37671.1"/>
    </source>
</evidence>
<name>A0A1B7WKN2_APHFL</name>
<comment type="caution">
    <text evidence="2">The sequence shown here is derived from an EMBL/GenBank/DDBJ whole genome shotgun (WGS) entry which is preliminary data.</text>
</comment>
<feature type="region of interest" description="Disordered" evidence="1">
    <location>
        <begin position="1"/>
        <end position="32"/>
    </location>
</feature>
<evidence type="ECO:0000256" key="1">
    <source>
        <dbReference type="SAM" id="MobiDB-lite"/>
    </source>
</evidence>
<evidence type="ECO:0000313" key="3">
    <source>
        <dbReference type="Proteomes" id="UP000092093"/>
    </source>
</evidence>
<protein>
    <submittedName>
        <fullName evidence="2">Uncharacterized protein</fullName>
    </submittedName>
</protein>
<feature type="compositionally biased region" description="Basic and acidic residues" evidence="1">
    <location>
        <begin position="1"/>
        <end position="14"/>
    </location>
</feature>
<accession>A0A1B7WKN2</accession>
<sequence>MKFRTARDRTDTGRLRRGGAAGEGAERGEGGEFQEVAAGEHGEIRVQYSYIRWIFYICWCTSRI</sequence>
<organism evidence="2 3">
    <name type="scientific">Aphanizomenon flos-aquae WA102</name>
    <dbReference type="NCBI Taxonomy" id="1710896"/>
    <lineage>
        <taxon>Bacteria</taxon>
        <taxon>Bacillati</taxon>
        <taxon>Cyanobacteriota</taxon>
        <taxon>Cyanophyceae</taxon>
        <taxon>Nostocales</taxon>
        <taxon>Aphanizomenonaceae</taxon>
        <taxon>Aphanizomenon</taxon>
    </lineage>
</organism>
<dbReference type="AlphaFoldDB" id="A0A1B7WKN2"/>
<gene>
    <name evidence="2" type="ORF">AN484_24790</name>
</gene>
<reference evidence="2 3" key="1">
    <citation type="submission" date="2015-09" db="EMBL/GenBank/DDBJ databases">
        <title>Aphanizomenon flos-aquae WA102.</title>
        <authorList>
            <person name="Driscoll C."/>
        </authorList>
    </citation>
    <scope>NUCLEOTIDE SEQUENCE [LARGE SCALE GENOMIC DNA]</scope>
    <source>
        <strain evidence="2">WA102</strain>
    </source>
</reference>
<dbReference type="EMBL" id="LJOW01000254">
    <property type="protein sequence ID" value="OBQ37671.1"/>
    <property type="molecule type" value="Genomic_DNA"/>
</dbReference>
<dbReference type="Proteomes" id="UP000092093">
    <property type="component" value="Unassembled WGS sequence"/>
</dbReference>